<dbReference type="SMART" id="SM00388">
    <property type="entry name" value="HisKA"/>
    <property type="match status" value="1"/>
</dbReference>
<evidence type="ECO:0000313" key="8">
    <source>
        <dbReference type="EMBL" id="PKQ65469.1"/>
    </source>
</evidence>
<dbReference type="PANTHER" id="PTHR43711:SF26">
    <property type="entry name" value="SENSOR HISTIDINE KINASE RCSC"/>
    <property type="match status" value="1"/>
</dbReference>
<dbReference type="InterPro" id="IPR036890">
    <property type="entry name" value="HATPase_C_sf"/>
</dbReference>
<dbReference type="GO" id="GO:0000155">
    <property type="term" value="F:phosphorelay sensor kinase activity"/>
    <property type="evidence" value="ECO:0007669"/>
    <property type="project" value="InterPro"/>
</dbReference>
<dbReference type="InterPro" id="IPR005467">
    <property type="entry name" value="His_kinase_dom"/>
</dbReference>
<keyword evidence="9" id="KW-1185">Reference proteome</keyword>
<proteinExistence type="predicted"/>
<keyword evidence="6" id="KW-0902">Two-component regulatory system</keyword>
<dbReference type="Pfam" id="PF02518">
    <property type="entry name" value="HATPase_c"/>
    <property type="match status" value="1"/>
</dbReference>
<keyword evidence="4" id="KW-0808">Transferase</keyword>
<dbReference type="SUPFAM" id="SSF55874">
    <property type="entry name" value="ATPase domain of HSP90 chaperone/DNA topoisomerase II/histidine kinase"/>
    <property type="match status" value="1"/>
</dbReference>
<feature type="domain" description="Histidine kinase" evidence="7">
    <location>
        <begin position="136"/>
        <end position="353"/>
    </location>
</feature>
<dbReference type="AlphaFoldDB" id="A0A2N3I584"/>
<dbReference type="PRINTS" id="PR00344">
    <property type="entry name" value="BCTRLSENSOR"/>
</dbReference>
<dbReference type="PANTHER" id="PTHR43711">
    <property type="entry name" value="TWO-COMPONENT HISTIDINE KINASE"/>
    <property type="match status" value="1"/>
</dbReference>
<evidence type="ECO:0000256" key="2">
    <source>
        <dbReference type="ARBA" id="ARBA00012438"/>
    </source>
</evidence>
<dbReference type="InterPro" id="IPR003594">
    <property type="entry name" value="HATPase_dom"/>
</dbReference>
<comment type="catalytic activity">
    <reaction evidence="1">
        <text>ATP + protein L-histidine = ADP + protein N-phospho-L-histidine.</text>
        <dbReference type="EC" id="2.7.13.3"/>
    </reaction>
</comment>
<dbReference type="CDD" id="cd00082">
    <property type="entry name" value="HisKA"/>
    <property type="match status" value="1"/>
</dbReference>
<dbReference type="EC" id="2.7.13.3" evidence="2"/>
<keyword evidence="5" id="KW-0418">Kinase</keyword>
<dbReference type="Pfam" id="PF00512">
    <property type="entry name" value="HisKA"/>
    <property type="match status" value="1"/>
</dbReference>
<dbReference type="Proteomes" id="UP000233535">
    <property type="component" value="Unassembled WGS sequence"/>
</dbReference>
<evidence type="ECO:0000259" key="7">
    <source>
        <dbReference type="PROSITE" id="PS50109"/>
    </source>
</evidence>
<dbReference type="InterPro" id="IPR003661">
    <property type="entry name" value="HisK_dim/P_dom"/>
</dbReference>
<gene>
    <name evidence="8" type="ORF">BZG02_00225</name>
</gene>
<dbReference type="PROSITE" id="PS50109">
    <property type="entry name" value="HIS_KIN"/>
    <property type="match status" value="1"/>
</dbReference>
<dbReference type="InterPro" id="IPR004358">
    <property type="entry name" value="Sig_transdc_His_kin-like_C"/>
</dbReference>
<keyword evidence="3" id="KW-0597">Phosphoprotein</keyword>
<accession>A0A2N3I584</accession>
<evidence type="ECO:0000256" key="1">
    <source>
        <dbReference type="ARBA" id="ARBA00000085"/>
    </source>
</evidence>
<dbReference type="EMBL" id="MVDD01000001">
    <property type="protein sequence ID" value="PKQ65469.1"/>
    <property type="molecule type" value="Genomic_DNA"/>
</dbReference>
<comment type="caution">
    <text evidence="8">The sequence shown here is derived from an EMBL/GenBank/DDBJ whole genome shotgun (WGS) entry which is preliminary data.</text>
</comment>
<evidence type="ECO:0000256" key="5">
    <source>
        <dbReference type="ARBA" id="ARBA00022777"/>
    </source>
</evidence>
<reference evidence="8 9" key="1">
    <citation type="journal article" date="2017" name="Front. Microbiol.">
        <title>Labilibaculum manganireducens gen. nov., sp. nov. and Labilibaculum filiforme sp. nov., Novel Bacteroidetes Isolated from Subsurface Sediments of the Baltic Sea.</title>
        <authorList>
            <person name="Vandieken V."/>
            <person name="Marshall I.P."/>
            <person name="Niemann H."/>
            <person name="Engelen B."/>
            <person name="Cypionka H."/>
        </authorList>
    </citation>
    <scope>NUCLEOTIDE SEQUENCE [LARGE SCALE GENOMIC DNA]</scope>
    <source>
        <strain evidence="8 9">59.16B</strain>
    </source>
</reference>
<organism evidence="8 9">
    <name type="scientific">Labilibaculum filiforme</name>
    <dbReference type="NCBI Taxonomy" id="1940526"/>
    <lineage>
        <taxon>Bacteria</taxon>
        <taxon>Pseudomonadati</taxon>
        <taxon>Bacteroidota</taxon>
        <taxon>Bacteroidia</taxon>
        <taxon>Marinilabiliales</taxon>
        <taxon>Marinifilaceae</taxon>
        <taxon>Labilibaculum</taxon>
    </lineage>
</organism>
<evidence type="ECO:0000256" key="3">
    <source>
        <dbReference type="ARBA" id="ARBA00022553"/>
    </source>
</evidence>
<sequence length="367" mass="42160">MIKNKKTALMFCVDNTERKILSRLMHTFSFEVIEENFIDEVLNLVQHSSVDSILINEDKEQLFGLRKILKKAGYSGIKFILFRKSLVYLHLKFFSKDENHTSLMVDLKDSGFDQRKELSNGNENFSKALNRNLLSMLCHEIFTPLNSVIGFSQLLQKFSYSETEVRTYSGFINKSGREMQGKCTLLLDFVALSRGELKTHLSHFSVVSLFSEVYERYKFQKQSVFINVEYDYALQDVEIYTDKAKIERMLEMLLDNALKFTDIGKVSFGFSIKKNKSLTFFVKDTGIGITEADKSNVFEAFWQVDSSDSRKYYGLGIGLHLVKEFSDLLNGQIVLDSQVGKGTCIQVEIPLVESMVFEEIASEKSFI</sequence>
<dbReference type="Gene3D" id="3.30.565.10">
    <property type="entry name" value="Histidine kinase-like ATPase, C-terminal domain"/>
    <property type="match status" value="1"/>
</dbReference>
<dbReference type="Gene3D" id="1.10.287.130">
    <property type="match status" value="1"/>
</dbReference>
<dbReference type="OrthoDB" id="9796457at2"/>
<dbReference type="InterPro" id="IPR050736">
    <property type="entry name" value="Sensor_HK_Regulatory"/>
</dbReference>
<dbReference type="SMART" id="SM00387">
    <property type="entry name" value="HATPase_c"/>
    <property type="match status" value="1"/>
</dbReference>
<name>A0A2N3I584_9BACT</name>
<protein>
    <recommendedName>
        <fullName evidence="2">histidine kinase</fullName>
        <ecNumber evidence="2">2.7.13.3</ecNumber>
    </recommendedName>
</protein>
<dbReference type="SUPFAM" id="SSF47384">
    <property type="entry name" value="Homodimeric domain of signal transducing histidine kinase"/>
    <property type="match status" value="1"/>
</dbReference>
<evidence type="ECO:0000256" key="6">
    <source>
        <dbReference type="ARBA" id="ARBA00023012"/>
    </source>
</evidence>
<evidence type="ECO:0000256" key="4">
    <source>
        <dbReference type="ARBA" id="ARBA00022679"/>
    </source>
</evidence>
<dbReference type="InterPro" id="IPR036097">
    <property type="entry name" value="HisK_dim/P_sf"/>
</dbReference>
<evidence type="ECO:0000313" key="9">
    <source>
        <dbReference type="Proteomes" id="UP000233535"/>
    </source>
</evidence>
<dbReference type="RefSeq" id="WP_101259401.1">
    <property type="nucleotide sequence ID" value="NZ_MVDD01000001.1"/>
</dbReference>